<feature type="domain" description="G-protein coupled receptors family 1 profile" evidence="11">
    <location>
        <begin position="32"/>
        <end position="286"/>
    </location>
</feature>
<dbReference type="PROSITE" id="PS00237">
    <property type="entry name" value="G_PROTEIN_RECEP_F1_1"/>
    <property type="match status" value="1"/>
</dbReference>
<reference evidence="12 13" key="1">
    <citation type="submission" date="2022-05" db="EMBL/GenBank/DDBJ databases">
        <authorList>
            <consortium name="Genoscope - CEA"/>
            <person name="William W."/>
        </authorList>
    </citation>
    <scope>NUCLEOTIDE SEQUENCE [LARGE SCALE GENOMIC DNA]</scope>
</reference>
<feature type="transmembrane region" description="Helical" evidence="10">
    <location>
        <begin position="51"/>
        <end position="73"/>
    </location>
</feature>
<keyword evidence="6 10" id="KW-0472">Membrane</keyword>
<keyword evidence="13" id="KW-1185">Reference proteome</keyword>
<evidence type="ECO:0000256" key="2">
    <source>
        <dbReference type="ARBA" id="ARBA00022475"/>
    </source>
</evidence>
<evidence type="ECO:0000256" key="4">
    <source>
        <dbReference type="ARBA" id="ARBA00022989"/>
    </source>
</evidence>
<gene>
    <name evidence="12" type="ORF">PMEA_00028982</name>
</gene>
<feature type="transmembrane region" description="Helical" evidence="10">
    <location>
        <begin position="15"/>
        <end position="39"/>
    </location>
</feature>
<comment type="subcellular location">
    <subcellularLocation>
        <location evidence="1">Cell membrane</location>
        <topology evidence="1">Multi-pass membrane protein</topology>
    </subcellularLocation>
</comment>
<dbReference type="GO" id="GO:0005886">
    <property type="term" value="C:plasma membrane"/>
    <property type="evidence" value="ECO:0007669"/>
    <property type="project" value="UniProtKB-SubCell"/>
</dbReference>
<evidence type="ECO:0000256" key="8">
    <source>
        <dbReference type="ARBA" id="ARBA00023224"/>
    </source>
</evidence>
<dbReference type="GO" id="GO:0004930">
    <property type="term" value="F:G protein-coupled receptor activity"/>
    <property type="evidence" value="ECO:0007669"/>
    <property type="project" value="UniProtKB-KW"/>
</dbReference>
<dbReference type="SUPFAM" id="SSF81321">
    <property type="entry name" value="Family A G protein-coupled receptor-like"/>
    <property type="match status" value="1"/>
</dbReference>
<keyword evidence="2" id="KW-1003">Cell membrane</keyword>
<dbReference type="CDD" id="cd14969">
    <property type="entry name" value="7tmA_Opsins_type2_animals"/>
    <property type="match status" value="1"/>
</dbReference>
<evidence type="ECO:0000259" key="11">
    <source>
        <dbReference type="PROSITE" id="PS50262"/>
    </source>
</evidence>
<evidence type="ECO:0000313" key="13">
    <source>
        <dbReference type="Proteomes" id="UP001159428"/>
    </source>
</evidence>
<dbReference type="AlphaFoldDB" id="A0AAU9W1V7"/>
<dbReference type="Gene3D" id="1.20.1070.10">
    <property type="entry name" value="Rhodopsin 7-helix transmembrane proteins"/>
    <property type="match status" value="1"/>
</dbReference>
<dbReference type="InterPro" id="IPR017452">
    <property type="entry name" value="GPCR_Rhodpsn_7TM"/>
</dbReference>
<dbReference type="PRINTS" id="PR00237">
    <property type="entry name" value="GPCRRHODOPSN"/>
</dbReference>
<evidence type="ECO:0000256" key="3">
    <source>
        <dbReference type="ARBA" id="ARBA00022692"/>
    </source>
</evidence>
<keyword evidence="5 9" id="KW-0297">G-protein coupled receptor</keyword>
<keyword evidence="7 9" id="KW-0675">Receptor</keyword>
<evidence type="ECO:0000256" key="6">
    <source>
        <dbReference type="ARBA" id="ARBA00023136"/>
    </source>
</evidence>
<feature type="transmembrane region" description="Helical" evidence="10">
    <location>
        <begin position="270"/>
        <end position="288"/>
    </location>
</feature>
<evidence type="ECO:0000256" key="9">
    <source>
        <dbReference type="RuleBase" id="RU000688"/>
    </source>
</evidence>
<dbReference type="PROSITE" id="PS50262">
    <property type="entry name" value="G_PROTEIN_RECEP_F1_2"/>
    <property type="match status" value="1"/>
</dbReference>
<evidence type="ECO:0000256" key="1">
    <source>
        <dbReference type="ARBA" id="ARBA00004651"/>
    </source>
</evidence>
<name>A0AAU9W1V7_9CNID</name>
<comment type="similarity">
    <text evidence="9">Belongs to the G-protein coupled receptor 1 family.</text>
</comment>
<dbReference type="EMBL" id="CALNXJ010000006">
    <property type="protein sequence ID" value="CAH3042728.1"/>
    <property type="molecule type" value="Genomic_DNA"/>
</dbReference>
<dbReference type="Proteomes" id="UP001159428">
    <property type="component" value="Unassembled WGS sequence"/>
</dbReference>
<protein>
    <recommendedName>
        <fullName evidence="11">G-protein coupled receptors family 1 profile domain-containing protein</fullName>
    </recommendedName>
</protein>
<dbReference type="InterPro" id="IPR000276">
    <property type="entry name" value="GPCR_Rhodpsn"/>
</dbReference>
<keyword evidence="3 9" id="KW-0812">Transmembrane</keyword>
<dbReference type="PANTHER" id="PTHR22752">
    <property type="entry name" value="G PROTEIN-COUPLED RECEPTOR"/>
    <property type="match status" value="1"/>
</dbReference>
<feature type="transmembrane region" description="Helical" evidence="10">
    <location>
        <begin position="234"/>
        <end position="258"/>
    </location>
</feature>
<sequence>MVNDSQDSLVPTTEVAISAAFLCVVNIGIIIGNFLALIVVWRTSKLHEPNYFFLCNLSVADLLVGMIYCPLLMASVIKQSWVFGNPLCRAHSVIVSASLNASLMNLCAISVDRYFFITRPLRYTEIVTPRRTFITIALVWFHSIFWAIAPIFGWGQLVYEGSTATCKPNWNGEGLGDKSYALSLGLVCFLVPVLIMILAYSMIYKAARKQLQNMQIPGLTKEQSMRRNKATKTVLIIIGMFCLCWSVYTLVSVWKLFAVLSDLPPRLVRIGLYLAVSNSCMNFYVYAIRDKVFRKGLRNLFFPHRSFYHEQKNRSNELSRTARTMQKQSLAVDSPASRKTFTLQTTV</sequence>
<feature type="transmembrane region" description="Helical" evidence="10">
    <location>
        <begin position="180"/>
        <end position="204"/>
    </location>
</feature>
<evidence type="ECO:0000313" key="12">
    <source>
        <dbReference type="EMBL" id="CAH3042728.1"/>
    </source>
</evidence>
<proteinExistence type="inferred from homology"/>
<keyword evidence="4 10" id="KW-1133">Transmembrane helix</keyword>
<organism evidence="12 13">
    <name type="scientific">Pocillopora meandrina</name>
    <dbReference type="NCBI Taxonomy" id="46732"/>
    <lineage>
        <taxon>Eukaryota</taxon>
        <taxon>Metazoa</taxon>
        <taxon>Cnidaria</taxon>
        <taxon>Anthozoa</taxon>
        <taxon>Hexacorallia</taxon>
        <taxon>Scleractinia</taxon>
        <taxon>Astrocoeniina</taxon>
        <taxon>Pocilloporidae</taxon>
        <taxon>Pocillopora</taxon>
    </lineage>
</organism>
<dbReference type="SMART" id="SM01381">
    <property type="entry name" value="7TM_GPCR_Srsx"/>
    <property type="match status" value="1"/>
</dbReference>
<accession>A0AAU9W1V7</accession>
<dbReference type="Pfam" id="PF00001">
    <property type="entry name" value="7tm_1"/>
    <property type="match status" value="1"/>
</dbReference>
<evidence type="ECO:0000256" key="7">
    <source>
        <dbReference type="ARBA" id="ARBA00023170"/>
    </source>
</evidence>
<keyword evidence="8 9" id="KW-0807">Transducer</keyword>
<comment type="caution">
    <text evidence="12">The sequence shown here is derived from an EMBL/GenBank/DDBJ whole genome shotgun (WGS) entry which is preliminary data.</text>
</comment>
<evidence type="ECO:0000256" key="10">
    <source>
        <dbReference type="SAM" id="Phobius"/>
    </source>
</evidence>
<evidence type="ECO:0000256" key="5">
    <source>
        <dbReference type="ARBA" id="ARBA00023040"/>
    </source>
</evidence>
<feature type="transmembrane region" description="Helical" evidence="10">
    <location>
        <begin position="132"/>
        <end position="152"/>
    </location>
</feature>
<feature type="transmembrane region" description="Helical" evidence="10">
    <location>
        <begin position="93"/>
        <end position="111"/>
    </location>
</feature>